<sequence>MVKKERNISQIFVKKCVKKRLKCDWKCDKINVRILQIREGD</sequence>
<proteinExistence type="predicted"/>
<gene>
    <name evidence="1" type="ORF">EUBHAL_03070</name>
</gene>
<protein>
    <submittedName>
        <fullName evidence="1">Uncharacterized protein</fullName>
    </submittedName>
</protein>
<accession>C0F059</accession>
<dbReference type="EMBL" id="ACEP01000152">
    <property type="protein sequence ID" value="EEG35084.1"/>
    <property type="molecule type" value="Genomic_DNA"/>
</dbReference>
<organism evidence="1 2">
    <name type="scientific">Anaerobutyricum hallii DSM 3353</name>
    <dbReference type="NCBI Taxonomy" id="411469"/>
    <lineage>
        <taxon>Bacteria</taxon>
        <taxon>Bacillati</taxon>
        <taxon>Bacillota</taxon>
        <taxon>Clostridia</taxon>
        <taxon>Lachnospirales</taxon>
        <taxon>Lachnospiraceae</taxon>
        <taxon>Anaerobutyricum</taxon>
    </lineage>
</organism>
<reference evidence="1 2" key="1">
    <citation type="submission" date="2009-01" db="EMBL/GenBank/DDBJ databases">
        <authorList>
            <person name="Fulton L."/>
            <person name="Clifton S."/>
            <person name="Fulton B."/>
            <person name="Xu J."/>
            <person name="Minx P."/>
            <person name="Pepin K.H."/>
            <person name="Johnson M."/>
            <person name="Bhonagiri V."/>
            <person name="Nash W.E."/>
            <person name="Mardis E.R."/>
            <person name="Wilson R.K."/>
        </authorList>
    </citation>
    <scope>NUCLEOTIDE SEQUENCE [LARGE SCALE GENOMIC DNA]</scope>
    <source>
        <strain evidence="1 2">DSM 3353</strain>
    </source>
</reference>
<evidence type="ECO:0000313" key="2">
    <source>
        <dbReference type="Proteomes" id="UP000003174"/>
    </source>
</evidence>
<evidence type="ECO:0000313" key="1">
    <source>
        <dbReference type="EMBL" id="EEG35084.1"/>
    </source>
</evidence>
<dbReference type="Proteomes" id="UP000003174">
    <property type="component" value="Unassembled WGS sequence"/>
</dbReference>
<name>C0F059_9FIRM</name>
<comment type="caution">
    <text evidence="1">The sequence shown here is derived from an EMBL/GenBank/DDBJ whole genome shotgun (WGS) entry which is preliminary data.</text>
</comment>
<reference evidence="1 2" key="2">
    <citation type="submission" date="2009-02" db="EMBL/GenBank/DDBJ databases">
        <title>Draft genome sequence of Eubacterium hallii (DSM 3353).</title>
        <authorList>
            <person name="Sudarsanam P."/>
            <person name="Ley R."/>
            <person name="Guruge J."/>
            <person name="Turnbaugh P.J."/>
            <person name="Mahowald M."/>
            <person name="Liep D."/>
            <person name="Gordon J."/>
        </authorList>
    </citation>
    <scope>NUCLEOTIDE SEQUENCE [LARGE SCALE GENOMIC DNA]</scope>
    <source>
        <strain evidence="1 2">DSM 3353</strain>
    </source>
</reference>
<dbReference type="AlphaFoldDB" id="C0F059"/>